<gene>
    <name evidence="3" type="ORF">Ga0080559_TMP4891</name>
</gene>
<keyword evidence="4" id="KW-1185">Reference proteome</keyword>
<dbReference type="Proteomes" id="UP000186559">
    <property type="component" value="Chromosome"/>
</dbReference>
<keyword evidence="2" id="KW-0560">Oxidoreductase</keyword>
<comment type="similarity">
    <text evidence="1 2">Belongs to the cytochrome P450 family.</text>
</comment>
<dbReference type="InterPro" id="IPR017972">
    <property type="entry name" value="Cyt_P450_CS"/>
</dbReference>
<dbReference type="PANTHER" id="PTHR46696:SF6">
    <property type="entry name" value="P450, PUTATIVE (EUROFUNG)-RELATED"/>
    <property type="match status" value="1"/>
</dbReference>
<dbReference type="KEGG" id="tpro:Ga0080559_TMP4891"/>
<dbReference type="EMBL" id="CP014796">
    <property type="protein sequence ID" value="APX25687.1"/>
    <property type="molecule type" value="Genomic_DNA"/>
</dbReference>
<dbReference type="GO" id="GO:0005506">
    <property type="term" value="F:iron ion binding"/>
    <property type="evidence" value="ECO:0007669"/>
    <property type="project" value="InterPro"/>
</dbReference>
<dbReference type="SUPFAM" id="SSF48264">
    <property type="entry name" value="Cytochrome P450"/>
    <property type="match status" value="1"/>
</dbReference>
<dbReference type="PRINTS" id="PR00359">
    <property type="entry name" value="BP450"/>
</dbReference>
<dbReference type="GO" id="GO:0004497">
    <property type="term" value="F:monooxygenase activity"/>
    <property type="evidence" value="ECO:0007669"/>
    <property type="project" value="UniProtKB-KW"/>
</dbReference>
<dbReference type="Gene3D" id="1.10.630.10">
    <property type="entry name" value="Cytochrome P450"/>
    <property type="match status" value="1"/>
</dbReference>
<protein>
    <submittedName>
        <fullName evidence="3">Cytochrome P450</fullName>
    </submittedName>
</protein>
<reference evidence="3 4" key="1">
    <citation type="submission" date="2016-03" db="EMBL/GenBank/DDBJ databases">
        <title>Deep-sea bacteria in the southern Pacific.</title>
        <authorList>
            <person name="Tang K."/>
        </authorList>
    </citation>
    <scope>NUCLEOTIDE SEQUENCE [LARGE SCALE GENOMIC DNA]</scope>
    <source>
        <strain evidence="3 4">JLT2016</strain>
    </source>
</reference>
<evidence type="ECO:0000256" key="1">
    <source>
        <dbReference type="ARBA" id="ARBA00010617"/>
    </source>
</evidence>
<sequence length="403" mass="43896">MPAMSLEAQFPDAPFLDVANPAFSLRSEPVREARAQSWYARTPYGLAVLRHKEMGELLTHKSLIQGSHAWPALNGVTSGTFADWWNSSILVTEGDDHWRLRRLVNPAFSPKVVKALMPEFERIANDLADGFIESGSCDFMAEFADPYAARVLCLLLGLPETEAPFILRTSATMGLALGVNFPDLVDEIEAATVELGDYISEVLKARETDPGDDILSTLVQVRAEGDRLSHDELWNIALMLAFAGVDTTRNQLGLGMSMFAAHPEQWETLAADPSLDMAAATEVMRMRPTITWVSREATEDFEYGGVTIPQGTVLHLYSESAGTDPQVMGEAPFDITAKRARNYGFGGGIHHCLGNLVARNDMAVAYRVLSARMGPPVVGEGATWLADSGNTGPISLPITFAPR</sequence>
<dbReference type="AlphaFoldDB" id="A0A1U7DBY1"/>
<dbReference type="CDD" id="cd11038">
    <property type="entry name" value="CYP_AurH-like"/>
    <property type="match status" value="1"/>
</dbReference>
<accession>A0A1U7DBY1</accession>
<dbReference type="PROSITE" id="PS00086">
    <property type="entry name" value="CYTOCHROME_P450"/>
    <property type="match status" value="1"/>
</dbReference>
<dbReference type="InterPro" id="IPR002397">
    <property type="entry name" value="Cyt_P450_B"/>
</dbReference>
<dbReference type="InterPro" id="IPR001128">
    <property type="entry name" value="Cyt_P450"/>
</dbReference>
<evidence type="ECO:0000313" key="3">
    <source>
        <dbReference type="EMBL" id="APX25687.1"/>
    </source>
</evidence>
<evidence type="ECO:0000313" key="4">
    <source>
        <dbReference type="Proteomes" id="UP000186559"/>
    </source>
</evidence>
<evidence type="ECO:0000256" key="2">
    <source>
        <dbReference type="RuleBase" id="RU000461"/>
    </source>
</evidence>
<proteinExistence type="inferred from homology"/>
<dbReference type="PANTHER" id="PTHR46696">
    <property type="entry name" value="P450, PUTATIVE (EUROFUNG)-RELATED"/>
    <property type="match status" value="1"/>
</dbReference>
<dbReference type="InterPro" id="IPR036396">
    <property type="entry name" value="Cyt_P450_sf"/>
</dbReference>
<dbReference type="Pfam" id="PF00067">
    <property type="entry name" value="p450"/>
    <property type="match status" value="1"/>
</dbReference>
<dbReference type="STRING" id="1229727.Ga0080559_TMP4891"/>
<name>A0A1U7DBY1_9RHOB</name>
<dbReference type="GO" id="GO:0020037">
    <property type="term" value="F:heme binding"/>
    <property type="evidence" value="ECO:0007669"/>
    <property type="project" value="InterPro"/>
</dbReference>
<keyword evidence="2" id="KW-0479">Metal-binding</keyword>
<dbReference type="GO" id="GO:0016705">
    <property type="term" value="F:oxidoreductase activity, acting on paired donors, with incorporation or reduction of molecular oxygen"/>
    <property type="evidence" value="ECO:0007669"/>
    <property type="project" value="InterPro"/>
</dbReference>
<keyword evidence="2" id="KW-0408">Iron</keyword>
<keyword evidence="2" id="KW-0503">Monooxygenase</keyword>
<keyword evidence="2" id="KW-0349">Heme</keyword>
<organism evidence="3 4">
    <name type="scientific">Salipiger profundus</name>
    <dbReference type="NCBI Taxonomy" id="1229727"/>
    <lineage>
        <taxon>Bacteria</taxon>
        <taxon>Pseudomonadati</taxon>
        <taxon>Pseudomonadota</taxon>
        <taxon>Alphaproteobacteria</taxon>
        <taxon>Rhodobacterales</taxon>
        <taxon>Roseobacteraceae</taxon>
        <taxon>Salipiger</taxon>
    </lineage>
</organism>